<evidence type="ECO:0000313" key="2">
    <source>
        <dbReference type="EMBL" id="MBB5535065.1"/>
    </source>
</evidence>
<feature type="chain" id="PRO_5031010663" description="DUF4440 domain-containing protein" evidence="1">
    <location>
        <begin position="25"/>
        <end position="149"/>
    </location>
</feature>
<dbReference type="EMBL" id="JACHBK010000003">
    <property type="protein sequence ID" value="MBB5535065.1"/>
    <property type="molecule type" value="Genomic_DNA"/>
</dbReference>
<dbReference type="AlphaFoldDB" id="A0A7W8UBI2"/>
<comment type="caution">
    <text evidence="2">The sequence shown here is derived from an EMBL/GenBank/DDBJ whole genome shotgun (WGS) entry which is preliminary data.</text>
</comment>
<accession>A0A7W8UBI2</accession>
<keyword evidence="1" id="KW-0732">Signal</keyword>
<evidence type="ECO:0008006" key="4">
    <source>
        <dbReference type="Google" id="ProtNLM"/>
    </source>
</evidence>
<protein>
    <recommendedName>
        <fullName evidence="4">DUF4440 domain-containing protein</fullName>
    </recommendedName>
</protein>
<reference evidence="2 3" key="1">
    <citation type="submission" date="2020-08" db="EMBL/GenBank/DDBJ databases">
        <title>Genomic Encyclopedia of Type Strains, Phase IV (KMG-V): Genome sequencing to study the core and pangenomes of soil and plant-associated prokaryotes.</title>
        <authorList>
            <person name="Whitman W."/>
        </authorList>
    </citation>
    <scope>NUCLEOTIDE SEQUENCE [LARGE SCALE GENOMIC DNA]</scope>
    <source>
        <strain evidence="2 3">SEMIA 4084</strain>
    </source>
</reference>
<name>A0A7W8UBI2_9HYPH</name>
<keyword evidence="3" id="KW-1185">Reference proteome</keyword>
<evidence type="ECO:0000313" key="3">
    <source>
        <dbReference type="Proteomes" id="UP000585507"/>
    </source>
</evidence>
<proteinExistence type="predicted"/>
<feature type="signal peptide" evidence="1">
    <location>
        <begin position="1"/>
        <end position="24"/>
    </location>
</feature>
<evidence type="ECO:0000256" key="1">
    <source>
        <dbReference type="SAM" id="SignalP"/>
    </source>
</evidence>
<organism evidence="2 3">
    <name type="scientific">Rhizobium giardinii</name>
    <dbReference type="NCBI Taxonomy" id="56731"/>
    <lineage>
        <taxon>Bacteria</taxon>
        <taxon>Pseudomonadati</taxon>
        <taxon>Pseudomonadota</taxon>
        <taxon>Alphaproteobacteria</taxon>
        <taxon>Hyphomicrobiales</taxon>
        <taxon>Rhizobiaceae</taxon>
        <taxon>Rhizobium/Agrobacterium group</taxon>
        <taxon>Rhizobium</taxon>
    </lineage>
</organism>
<sequence length="149" mass="15817">MPYLNTAATLLSAALMLMPLSAAAQSDEEVFNRIEALHGNAGDLAEPLLSLVEAMGNGDAATIAGLAEYPLRVAANGESYDIQSANDFIENFDALVTPETREVVANQKYDQLFVNSDGVMLADGAVWMSGICDNDDCSSSHWAVTSINN</sequence>
<gene>
    <name evidence="2" type="ORF">GGD55_001748</name>
</gene>
<dbReference type="Proteomes" id="UP000585507">
    <property type="component" value="Unassembled WGS sequence"/>
</dbReference>